<dbReference type="InterPro" id="IPR000177">
    <property type="entry name" value="Apple"/>
</dbReference>
<feature type="region of interest" description="Disordered" evidence="3">
    <location>
        <begin position="292"/>
        <end position="319"/>
    </location>
</feature>
<dbReference type="InterPro" id="IPR003609">
    <property type="entry name" value="Pan_app"/>
</dbReference>
<evidence type="ECO:0000256" key="5">
    <source>
        <dbReference type="SAM" id="SignalP"/>
    </source>
</evidence>
<feature type="chain" id="PRO_5043272290" description="Apple domain-containing protein" evidence="5">
    <location>
        <begin position="22"/>
        <end position="332"/>
    </location>
</feature>
<evidence type="ECO:0000313" key="9">
    <source>
        <dbReference type="Proteomes" id="UP001152797"/>
    </source>
</evidence>
<sequence length="332" mass="35684">MSGKTICLAIVALSVQGAARAPPCAFEGRGYTDMKVTSPSGRELDATSCQKACQLEPTCEFFTHYNNSHMCWLMGKSATLMDQPDPKATSGAKSCTSGVAPGAAITITGDATPDQVAAGVAVEAEAAAGGPEALPAVEEIHRKAEAAYGRIMDQATKVADMRVVSTKLRGRKKTTTYWKLEGNYVLMAILCTMYAGFCCVALYQGWLERIHREQQQEMQAKLSPPEDLEMASGAESDGASPNKAFGISGASTRTLFPLPRETPRVYYEYTGGAVGGCVPDAAALQFQREFVVQTEKSGPQQPERKRPPHGVANATEKQSFATPDWYWHVVGE</sequence>
<evidence type="ECO:0000256" key="4">
    <source>
        <dbReference type="SAM" id="Phobius"/>
    </source>
</evidence>
<dbReference type="EMBL" id="CAMXCT010000851">
    <property type="protein sequence ID" value="CAI3983989.1"/>
    <property type="molecule type" value="Genomic_DNA"/>
</dbReference>
<evidence type="ECO:0000313" key="8">
    <source>
        <dbReference type="EMBL" id="CAL4771301.1"/>
    </source>
</evidence>
<keyword evidence="4" id="KW-0812">Transmembrane</keyword>
<dbReference type="AlphaFoldDB" id="A0A9P1FNN7"/>
<comment type="caution">
    <text evidence="7">The sequence shown here is derived from an EMBL/GenBank/DDBJ whole genome shotgun (WGS) entry which is preliminary data.</text>
</comment>
<feature type="region of interest" description="Disordered" evidence="3">
    <location>
        <begin position="217"/>
        <end position="244"/>
    </location>
</feature>
<feature type="transmembrane region" description="Helical" evidence="4">
    <location>
        <begin position="184"/>
        <end position="203"/>
    </location>
</feature>
<keyword evidence="9" id="KW-1185">Reference proteome</keyword>
<dbReference type="PROSITE" id="PS50948">
    <property type="entry name" value="PAN"/>
    <property type="match status" value="1"/>
</dbReference>
<evidence type="ECO:0000256" key="2">
    <source>
        <dbReference type="ARBA" id="ARBA00023157"/>
    </source>
</evidence>
<keyword evidence="2" id="KW-1015">Disulfide bond</keyword>
<feature type="domain" description="Apple" evidence="6">
    <location>
        <begin position="24"/>
        <end position="95"/>
    </location>
</feature>
<feature type="signal peptide" evidence="5">
    <location>
        <begin position="1"/>
        <end position="21"/>
    </location>
</feature>
<keyword evidence="1" id="KW-0677">Repeat</keyword>
<reference evidence="7" key="1">
    <citation type="submission" date="2022-10" db="EMBL/GenBank/DDBJ databases">
        <authorList>
            <person name="Chen Y."/>
            <person name="Dougan E. K."/>
            <person name="Chan C."/>
            <person name="Rhodes N."/>
            <person name="Thang M."/>
        </authorList>
    </citation>
    <scope>NUCLEOTIDE SEQUENCE</scope>
</reference>
<dbReference type="Pfam" id="PF00024">
    <property type="entry name" value="PAN_1"/>
    <property type="match status" value="1"/>
</dbReference>
<keyword evidence="4" id="KW-0472">Membrane</keyword>
<reference evidence="8 9" key="2">
    <citation type="submission" date="2024-05" db="EMBL/GenBank/DDBJ databases">
        <authorList>
            <person name="Chen Y."/>
            <person name="Shah S."/>
            <person name="Dougan E. K."/>
            <person name="Thang M."/>
            <person name="Chan C."/>
        </authorList>
    </citation>
    <scope>NUCLEOTIDE SEQUENCE [LARGE SCALE GENOMIC DNA]</scope>
</reference>
<dbReference type="Proteomes" id="UP001152797">
    <property type="component" value="Unassembled WGS sequence"/>
</dbReference>
<keyword evidence="5" id="KW-0732">Signal</keyword>
<dbReference type="GO" id="GO:0006508">
    <property type="term" value="P:proteolysis"/>
    <property type="evidence" value="ECO:0007669"/>
    <property type="project" value="InterPro"/>
</dbReference>
<evidence type="ECO:0000313" key="7">
    <source>
        <dbReference type="EMBL" id="CAI3983989.1"/>
    </source>
</evidence>
<dbReference type="SUPFAM" id="SSF57414">
    <property type="entry name" value="Hairpin loop containing domain-like"/>
    <property type="match status" value="1"/>
</dbReference>
<proteinExistence type="predicted"/>
<evidence type="ECO:0000256" key="3">
    <source>
        <dbReference type="SAM" id="MobiDB-lite"/>
    </source>
</evidence>
<feature type="non-terminal residue" evidence="7">
    <location>
        <position position="1"/>
    </location>
</feature>
<dbReference type="SMART" id="SM00223">
    <property type="entry name" value="APPLE"/>
    <property type="match status" value="1"/>
</dbReference>
<gene>
    <name evidence="7" type="ORF">C1SCF055_LOCUS11549</name>
</gene>
<evidence type="ECO:0000259" key="6">
    <source>
        <dbReference type="PROSITE" id="PS50948"/>
    </source>
</evidence>
<protein>
    <recommendedName>
        <fullName evidence="6">Apple domain-containing protein</fullName>
    </recommendedName>
</protein>
<accession>A0A9P1FNN7</accession>
<dbReference type="EMBL" id="CAMXCT030000851">
    <property type="protein sequence ID" value="CAL4771301.1"/>
    <property type="molecule type" value="Genomic_DNA"/>
</dbReference>
<keyword evidence="4" id="KW-1133">Transmembrane helix</keyword>
<name>A0A9P1FNN7_9DINO</name>
<dbReference type="EMBL" id="CAMXCT020000851">
    <property type="protein sequence ID" value="CAL1137364.1"/>
    <property type="molecule type" value="Genomic_DNA"/>
</dbReference>
<dbReference type="GO" id="GO:0005576">
    <property type="term" value="C:extracellular region"/>
    <property type="evidence" value="ECO:0007669"/>
    <property type="project" value="InterPro"/>
</dbReference>
<dbReference type="Gene3D" id="3.50.4.10">
    <property type="entry name" value="Hepatocyte Growth Factor"/>
    <property type="match status" value="1"/>
</dbReference>
<evidence type="ECO:0000256" key="1">
    <source>
        <dbReference type="ARBA" id="ARBA00022737"/>
    </source>
</evidence>
<organism evidence="7">
    <name type="scientific">Cladocopium goreaui</name>
    <dbReference type="NCBI Taxonomy" id="2562237"/>
    <lineage>
        <taxon>Eukaryota</taxon>
        <taxon>Sar</taxon>
        <taxon>Alveolata</taxon>
        <taxon>Dinophyceae</taxon>
        <taxon>Suessiales</taxon>
        <taxon>Symbiodiniaceae</taxon>
        <taxon>Cladocopium</taxon>
    </lineage>
</organism>